<dbReference type="Gene3D" id="2.60.40.3440">
    <property type="match status" value="1"/>
</dbReference>
<evidence type="ECO:0000313" key="1">
    <source>
        <dbReference type="EMBL" id="RNL81098.1"/>
    </source>
</evidence>
<reference evidence="1 2" key="1">
    <citation type="submission" date="2018-11" db="EMBL/GenBank/DDBJ databases">
        <authorList>
            <person name="Li F."/>
        </authorList>
    </citation>
    <scope>NUCLEOTIDE SEQUENCE [LARGE SCALE GENOMIC DNA]</scope>
    <source>
        <strain evidence="1 2">KIS18-7</strain>
    </source>
</reference>
<evidence type="ECO:0008006" key="3">
    <source>
        <dbReference type="Google" id="ProtNLM"/>
    </source>
</evidence>
<accession>A0A3N0DZR2</accession>
<gene>
    <name evidence="1" type="ORF">EFL95_01590</name>
</gene>
<evidence type="ECO:0000313" key="2">
    <source>
        <dbReference type="Proteomes" id="UP000277094"/>
    </source>
</evidence>
<dbReference type="RefSeq" id="WP_123232303.1">
    <property type="nucleotide sequence ID" value="NZ_RJSG01000001.1"/>
</dbReference>
<comment type="caution">
    <text evidence="1">The sequence shown here is derived from an EMBL/GenBank/DDBJ whole genome shotgun (WGS) entry which is preliminary data.</text>
</comment>
<dbReference type="EMBL" id="RJSG01000001">
    <property type="protein sequence ID" value="RNL81098.1"/>
    <property type="molecule type" value="Genomic_DNA"/>
</dbReference>
<keyword evidence="2" id="KW-1185">Reference proteome</keyword>
<name>A0A3N0DZR2_9ACTN</name>
<dbReference type="OrthoDB" id="5112730at2"/>
<organism evidence="1 2">
    <name type="scientific">Nocardioides marmorisolisilvae</name>
    <dbReference type="NCBI Taxonomy" id="1542737"/>
    <lineage>
        <taxon>Bacteria</taxon>
        <taxon>Bacillati</taxon>
        <taxon>Actinomycetota</taxon>
        <taxon>Actinomycetes</taxon>
        <taxon>Propionibacteriales</taxon>
        <taxon>Nocardioidaceae</taxon>
        <taxon>Nocardioides</taxon>
    </lineage>
</organism>
<dbReference type="Proteomes" id="UP000277094">
    <property type="component" value="Unassembled WGS sequence"/>
</dbReference>
<sequence length="2278" mass="235385">MARHRTSRTRRLITVAQVAALVLGLAIVLVPAEAGAAGTPYTFMEEKFDGATFPPTDWELTSGDWTRSCSPVPPGGGCAAVATVTSPDFATTEMRFNPSTQIPANLENATLTFTSNFDPGATSSGDFVNVYQPLVGSDLGDRRLLFDFTNSGDAPGQSVTHTIPLDHFNLPLDFRWSSAGDTGASPSKTWAISDVKISGTLPATAYTLTADPIPNTTYPHVVAGTPVTITLSGSSDPVGDTLNFAITEQPHIGTLGAITPVDATHAKVTYTTGATDCPDPDGVAGFLCIDTFKYKATDAAGNESTPVSATLDVHPGGAGGQQVSISAPTSTSYVTIGQGGQPTQAGDLTGQVSLVPAGFPDAVEIHLHVDTGTIDLLNADASGVTYMNGTGNNSADVQFKGSIAKVNTALAMFLYHPPAGTTPTATIDLYAADLGPTGQSGFIVQDHKTITVNGVVNVPRPVLTMPTGPLSIASNAGPLAFPAGAATGISFVDGGATSSTNDTVSLSVTGGKLSLPDSDTTGPTPLVTVLSNPSGIQITGKVDDLNTALTHLTFDPTNVVSSPVTLSGFVSDPDTGLVSQSANASITVVQAPWLYGTTSTGTLQNVPTTIFLCGRGPSGAQLSYTITGGPSHGTFVADPSASAATSGCSINPDTLISGYTYTPTTGYIGADRVDYQITDASTGLSTTASVDITVRAHTKPTAYAVSASTRQDDPVDVTLCGTNPDPSPVLSFEIVSSPGSGTLMPKGTPALNTCSNGDTAYTYTYFPNAGAFTSDGTDAFSYRVSNGAVSDPVNATITVATRTPQIAVVPLTVNENSSIGFMICATQPNGPLTFDTVGPSHGTLDSQAAATSAPSCPSGYNSAKYQRYVPTQYYSGSDLIGITATDGSYTSHQALYPITVNFVEIPPTADPKTLTVLAGQSSSVILTGSSVHSLPLTFRVVSGPTHGTLTGTLPNLTYTPSIANGTDSFTYVANDGTADGAPATVQITVTSPSLSTAVCLPGTTEIGPDQYPCVSDLQQVPDGSGGTTGLAHTSGARGARQYVQYKVTNNSALADTVTLTAPAGSNGWTTNYAIAGADRTADITGGGVAVPLAAGASAYVRVTVFAPQSFPAPPSFPITVHAVSGNAALVTSDQRFLVMDGTSSPSPSLTQGDGTGRVTWPAFFTVAPAMVAGGPDGRAVLEPGITGTGDNTFTIKADVQSKPSDLGFKVILGSANDVTSQVLAGTLTLQCYADIGCPPLKVVLTPGSTGGPVSVLFTQTSTIDGQQSYALLGATVAGSVGPDFYTTPPRLGMSVFEPTPSTQVISAPVQENHSATQRVFLRTVGDVTDTFTVNAAVTGSGAVTIKATAPALFGQEGNPVDVTTAIRNGTFKPTLANGQEVVLFVTTAAGATAGTDAADVVLTATSQLAPTKVDSFAVQFPTYSYRPDEMLTTSDGTVVGANVYETGTGSGQSAFFTTTLSPRDIKVTFADRGAGPQPSADSVVVKAPGSTADFDLSYRLVSGSSSTDVTDKVTGGGLTVSLRPGTPTLVMSAASSQTSRTGRPGYFTISATSVASGLADAVQVQLLTTGASQLRFGGLPQAEPDDITQMVAADGFSDRTAPIKPAGYAPGVLYGAYPDPSGQKFVYDSAYDDFDVQIASQYLTKVRHRLVVSAPSLTQRTTPAWQRDVFSSTYRNSGDIQRPANPLADDGVHPRFTVNGVDVTKAVLAGTWTTDPMLSGDTVNLHVSFSPAAGDSRRYAPLAITLLNDDTGDVEDVLSFGLSSIVTCDDDSFGQKRIKVGTKHLNFRSYDRTNGGAECLQHLTHSWITKLPMVFSSDEASPDDAPKGLWLLPQAGSMIRVDTDTLDVTSPLAKGYVDTALLGEDGLPDPTTYRVYNYLGTYTGLTWHTADGKNGLEVGDSTILAPSPFPLIKPAQSGWPGNTMDAKRYFQVQTTTGTPVMVGTMRVNQPWFHGDVNLVMPVDNDTGLVLDYAAPPDLTATLPGDDSTESYGMFWTVRKDGVVTQGGCLGLPPAFFNLLGLDKSKCIISVTTVFRPIPSDPSVEAKIAQITFALKVVKFEVGTPTFNLKDLSGEIDLDPTSGDVTKVVANANFGVGPVTPCYAAQKARPAGTVVSYTQKAQDQLCPKNYFGFSTEITFQQGGFTSANSTTGYGIKFVGTLTFLNLVQLASVEADISTSPFNFHFANSPIDLSVDAGIPIKANITLEGDVGELGFDIGMKGSISVMDQEIASASGIVSTKGIGICGGLAGVSVGFGQPWDSDPTFYPSGCTTDQFKVTS</sequence>
<protein>
    <recommendedName>
        <fullName evidence="3">Tandem-95 repeat protein</fullName>
    </recommendedName>
</protein>
<proteinExistence type="predicted"/>
<dbReference type="Pfam" id="PF17963">
    <property type="entry name" value="Big_9"/>
    <property type="match status" value="1"/>
</dbReference>